<gene>
    <name evidence="2" type="ORF">EVG20_g10511</name>
</gene>
<feature type="compositionally biased region" description="Acidic residues" evidence="1">
    <location>
        <begin position="285"/>
        <end position="299"/>
    </location>
</feature>
<feature type="compositionally biased region" description="Basic and acidic residues" evidence="1">
    <location>
        <begin position="305"/>
        <end position="317"/>
    </location>
</feature>
<dbReference type="Proteomes" id="UP000298327">
    <property type="component" value="Unassembled WGS sequence"/>
</dbReference>
<proteinExistence type="predicted"/>
<reference evidence="2 3" key="1">
    <citation type="submission" date="2019-02" db="EMBL/GenBank/DDBJ databases">
        <title>Genome sequencing of the rare red list fungi Dentipellis fragilis.</title>
        <authorList>
            <person name="Buettner E."/>
            <person name="Kellner H."/>
        </authorList>
    </citation>
    <scope>NUCLEOTIDE SEQUENCE [LARGE SCALE GENOMIC DNA]</scope>
    <source>
        <strain evidence="2 3">DSM 105465</strain>
    </source>
</reference>
<accession>A0A4Y9XSZ7</accession>
<organism evidence="2 3">
    <name type="scientific">Dentipellis fragilis</name>
    <dbReference type="NCBI Taxonomy" id="205917"/>
    <lineage>
        <taxon>Eukaryota</taxon>
        <taxon>Fungi</taxon>
        <taxon>Dikarya</taxon>
        <taxon>Basidiomycota</taxon>
        <taxon>Agaricomycotina</taxon>
        <taxon>Agaricomycetes</taxon>
        <taxon>Russulales</taxon>
        <taxon>Hericiaceae</taxon>
        <taxon>Dentipellis</taxon>
    </lineage>
</organism>
<feature type="compositionally biased region" description="Polar residues" evidence="1">
    <location>
        <begin position="1"/>
        <end position="13"/>
    </location>
</feature>
<comment type="caution">
    <text evidence="2">The sequence shown here is derived from an EMBL/GenBank/DDBJ whole genome shotgun (WGS) entry which is preliminary data.</text>
</comment>
<feature type="region of interest" description="Disordered" evidence="1">
    <location>
        <begin position="1"/>
        <end position="320"/>
    </location>
</feature>
<feature type="compositionally biased region" description="Basic and acidic residues" evidence="1">
    <location>
        <begin position="32"/>
        <end position="66"/>
    </location>
</feature>
<dbReference type="OrthoDB" id="10453907at2759"/>
<evidence type="ECO:0000313" key="2">
    <source>
        <dbReference type="EMBL" id="TFY52523.1"/>
    </source>
</evidence>
<dbReference type="EMBL" id="SEOQ01001291">
    <property type="protein sequence ID" value="TFY52523.1"/>
    <property type="molecule type" value="Genomic_DNA"/>
</dbReference>
<evidence type="ECO:0000256" key="1">
    <source>
        <dbReference type="SAM" id="MobiDB-lite"/>
    </source>
</evidence>
<feature type="compositionally biased region" description="Polar residues" evidence="1">
    <location>
        <begin position="174"/>
        <end position="206"/>
    </location>
</feature>
<feature type="compositionally biased region" description="Basic residues" evidence="1">
    <location>
        <begin position="67"/>
        <end position="79"/>
    </location>
</feature>
<feature type="compositionally biased region" description="Basic residues" evidence="1">
    <location>
        <begin position="235"/>
        <end position="247"/>
    </location>
</feature>
<sequence length="334" mass="35729">AQHTAPPSTQAPPSIQAPAEPPKRRGRLPLSAEEKAARAAAKQAEKEEKARLREEKAAAKKAEKASKKVLAKPASKRGGKTVAQPKPETLATEPQVQEQEHDQPSIAEWKTLTPASPIAPSDVSAIDQLRSSSVGLGDHHHHLGRTGSMLPPSSEQPEPDEGSEISAIKPLVYKNSSQPGMESDDLQQTPLFLPGSSQFPMSQPPNKISHLPPARDASPGASSDSEGEGVTPVARAKKPPLTKRAPFRRLTELAKVPQFQSSPASASTPFALRPAAKTQSQDVFGADDDDDEEEEDDSSGSDSDAAAKSHIPKDRRAGVVKRFPRRSTFFSLTQ</sequence>
<dbReference type="AlphaFoldDB" id="A0A4Y9XSZ7"/>
<dbReference type="STRING" id="205917.A0A4Y9XSZ7"/>
<keyword evidence="3" id="KW-1185">Reference proteome</keyword>
<name>A0A4Y9XSZ7_9AGAM</name>
<feature type="non-terminal residue" evidence="2">
    <location>
        <position position="1"/>
    </location>
</feature>
<evidence type="ECO:0000313" key="3">
    <source>
        <dbReference type="Proteomes" id="UP000298327"/>
    </source>
</evidence>
<feature type="compositionally biased region" description="Polar residues" evidence="1">
    <location>
        <begin position="258"/>
        <end position="268"/>
    </location>
</feature>
<protein>
    <submittedName>
        <fullName evidence="2">Uncharacterized protein</fullName>
    </submittedName>
</protein>